<protein>
    <submittedName>
        <fullName evidence="1">Uncharacterized protein</fullName>
    </submittedName>
</protein>
<dbReference type="AlphaFoldDB" id="A0A4Y2EVM7"/>
<keyword evidence="2" id="KW-1185">Reference proteome</keyword>
<evidence type="ECO:0000313" key="2">
    <source>
        <dbReference type="Proteomes" id="UP000499080"/>
    </source>
</evidence>
<dbReference type="EMBL" id="BGPR01000730">
    <property type="protein sequence ID" value="GBM33273.1"/>
    <property type="molecule type" value="Genomic_DNA"/>
</dbReference>
<dbReference type="Proteomes" id="UP000499080">
    <property type="component" value="Unassembled WGS sequence"/>
</dbReference>
<accession>A0A4Y2EVM7</accession>
<name>A0A4Y2EVM7_ARAVE</name>
<comment type="caution">
    <text evidence="1">The sequence shown here is derived from an EMBL/GenBank/DDBJ whole genome shotgun (WGS) entry which is preliminary data.</text>
</comment>
<evidence type="ECO:0000313" key="1">
    <source>
        <dbReference type="EMBL" id="GBM33273.1"/>
    </source>
</evidence>
<proteinExistence type="predicted"/>
<reference evidence="1 2" key="1">
    <citation type="journal article" date="2019" name="Sci. Rep.">
        <title>Orb-weaving spider Araneus ventricosus genome elucidates the spidroin gene catalogue.</title>
        <authorList>
            <person name="Kono N."/>
            <person name="Nakamura H."/>
            <person name="Ohtoshi R."/>
            <person name="Moran D.A.P."/>
            <person name="Shinohara A."/>
            <person name="Yoshida Y."/>
            <person name="Fujiwara M."/>
            <person name="Mori M."/>
            <person name="Tomita M."/>
            <person name="Arakawa K."/>
        </authorList>
    </citation>
    <scope>NUCLEOTIDE SEQUENCE [LARGE SCALE GENOMIC DNA]</scope>
</reference>
<organism evidence="1 2">
    <name type="scientific">Araneus ventricosus</name>
    <name type="common">Orbweaver spider</name>
    <name type="synonym">Epeira ventricosa</name>
    <dbReference type="NCBI Taxonomy" id="182803"/>
    <lineage>
        <taxon>Eukaryota</taxon>
        <taxon>Metazoa</taxon>
        <taxon>Ecdysozoa</taxon>
        <taxon>Arthropoda</taxon>
        <taxon>Chelicerata</taxon>
        <taxon>Arachnida</taxon>
        <taxon>Araneae</taxon>
        <taxon>Araneomorphae</taxon>
        <taxon>Entelegynae</taxon>
        <taxon>Araneoidea</taxon>
        <taxon>Araneidae</taxon>
        <taxon>Araneus</taxon>
    </lineage>
</organism>
<gene>
    <name evidence="1" type="ORF">AVEN_101614_1</name>
</gene>
<sequence length="118" mass="13491">MDQICGNRKTIDLDCKAGDPKSPIGNTRNSSGIDYGIVSRTRDFYRTLSATSKLGTPLEYSISFEARFPIYNLHSTTNFICSYIFFVEKMNNTPLYWLASIHHLFQMFAVRSEVLSFT</sequence>